<dbReference type="Pfam" id="PF00512">
    <property type="entry name" value="HisKA"/>
    <property type="match status" value="1"/>
</dbReference>
<gene>
    <name evidence="6" type="ORF">DEH80_00535</name>
</gene>
<evidence type="ECO:0000313" key="6">
    <source>
        <dbReference type="EMBL" id="PWN57662.1"/>
    </source>
</evidence>
<dbReference type="InterPro" id="IPR005467">
    <property type="entry name" value="His_kinase_dom"/>
</dbReference>
<dbReference type="Gene3D" id="1.10.287.130">
    <property type="match status" value="1"/>
</dbReference>
<reference evidence="6 7" key="1">
    <citation type="submission" date="2018-05" db="EMBL/GenBank/DDBJ databases">
        <title>Abyssibacter profundi OUC007T gen. nov., sp. nov, a marine bacterium isolated from seawater of the Mariana Trench.</title>
        <authorList>
            <person name="Zhou S."/>
        </authorList>
    </citation>
    <scope>NUCLEOTIDE SEQUENCE [LARGE SCALE GENOMIC DNA]</scope>
    <source>
        <strain evidence="6 7">OUC007</strain>
    </source>
</reference>
<proteinExistence type="predicted"/>
<dbReference type="PANTHER" id="PTHR43065:SF52">
    <property type="entry name" value="SENSOR PROTEIN KINASE PILS"/>
    <property type="match status" value="1"/>
</dbReference>
<feature type="transmembrane region" description="Helical" evidence="4">
    <location>
        <begin position="115"/>
        <end position="136"/>
    </location>
</feature>
<keyword evidence="7" id="KW-1185">Reference proteome</keyword>
<keyword evidence="4" id="KW-0812">Transmembrane</keyword>
<dbReference type="Pfam" id="PF25323">
    <property type="entry name" value="6TM_PilS"/>
    <property type="match status" value="1"/>
</dbReference>
<dbReference type="EMBL" id="QEQK01000001">
    <property type="protein sequence ID" value="PWN57662.1"/>
    <property type="molecule type" value="Genomic_DNA"/>
</dbReference>
<keyword evidence="4" id="KW-1133">Transmembrane helix</keyword>
<evidence type="ECO:0000256" key="1">
    <source>
        <dbReference type="ARBA" id="ARBA00000085"/>
    </source>
</evidence>
<dbReference type="InterPro" id="IPR004358">
    <property type="entry name" value="Sig_transdc_His_kin-like_C"/>
</dbReference>
<feature type="domain" description="Histidine kinase" evidence="5">
    <location>
        <begin position="340"/>
        <end position="547"/>
    </location>
</feature>
<evidence type="ECO:0000256" key="3">
    <source>
        <dbReference type="ARBA" id="ARBA00022553"/>
    </source>
</evidence>
<protein>
    <recommendedName>
        <fullName evidence="2">histidine kinase</fullName>
        <ecNumber evidence="2">2.7.13.3</ecNumber>
    </recommendedName>
</protein>
<keyword evidence="4" id="KW-0472">Membrane</keyword>
<accession>A0A363UQ99</accession>
<dbReference type="InterPro" id="IPR036890">
    <property type="entry name" value="HATPase_C_sf"/>
</dbReference>
<feature type="transmembrane region" description="Helical" evidence="4">
    <location>
        <begin position="74"/>
        <end position="95"/>
    </location>
</feature>
<feature type="transmembrane region" description="Helical" evidence="4">
    <location>
        <begin position="45"/>
        <end position="62"/>
    </location>
</feature>
<feature type="transmembrane region" description="Helical" evidence="4">
    <location>
        <begin position="148"/>
        <end position="169"/>
    </location>
</feature>
<dbReference type="AlphaFoldDB" id="A0A363UQ99"/>
<dbReference type="SUPFAM" id="SSF47384">
    <property type="entry name" value="Homodimeric domain of signal transducing histidine kinase"/>
    <property type="match status" value="1"/>
</dbReference>
<dbReference type="PRINTS" id="PR00344">
    <property type="entry name" value="BCTRLSENSOR"/>
</dbReference>
<evidence type="ECO:0000313" key="7">
    <source>
        <dbReference type="Proteomes" id="UP000251800"/>
    </source>
</evidence>
<comment type="catalytic activity">
    <reaction evidence="1">
        <text>ATP + protein L-histidine = ADP + protein N-phospho-L-histidine.</text>
        <dbReference type="EC" id="2.7.13.3"/>
    </reaction>
</comment>
<dbReference type="Pfam" id="PF02518">
    <property type="entry name" value="HATPase_c"/>
    <property type="match status" value="1"/>
</dbReference>
<dbReference type="EC" id="2.7.13.3" evidence="2"/>
<name>A0A363UQ99_9GAMM</name>
<dbReference type="Gene3D" id="3.30.450.20">
    <property type="entry name" value="PAS domain"/>
    <property type="match status" value="1"/>
</dbReference>
<evidence type="ECO:0000256" key="2">
    <source>
        <dbReference type="ARBA" id="ARBA00012438"/>
    </source>
</evidence>
<dbReference type="Proteomes" id="UP000251800">
    <property type="component" value="Unassembled WGS sequence"/>
</dbReference>
<organism evidence="6 7">
    <name type="scientific">Abyssibacter profundi</name>
    <dbReference type="NCBI Taxonomy" id="2182787"/>
    <lineage>
        <taxon>Bacteria</taxon>
        <taxon>Pseudomonadati</taxon>
        <taxon>Pseudomonadota</taxon>
        <taxon>Gammaproteobacteria</taxon>
        <taxon>Chromatiales</taxon>
        <taxon>Oceanococcaceae</taxon>
        <taxon>Abyssibacter</taxon>
    </lineage>
</organism>
<dbReference type="PANTHER" id="PTHR43065">
    <property type="entry name" value="SENSOR HISTIDINE KINASE"/>
    <property type="match status" value="1"/>
</dbReference>
<dbReference type="OrthoDB" id="9792686at2"/>
<dbReference type="InterPro" id="IPR036097">
    <property type="entry name" value="HisK_dim/P_sf"/>
</dbReference>
<sequence length="556" mass="59960">MPFFGWQISHHDTAFVRIMTGRFLAREIVNRPGAADWRVLRALTAYRWIVSVIALALIYLDLGARALGIIRPELFLIVALGSALHAMGATVTLELKRPALDAQTLFQTIADMTTVGLWMWTTGGVSSGLGVLMVFPMIAASLLLNRRMVLLVAALTSIGLLTLEVMRSLSGPDAQALTEAGLLGLLMFAMGLTSHALAGRARRSEALARQVGGDLVSLSRLNESIVARIRAGVIAVTGRGTIQLVNPAARRLIKLDASAHGRALDAVAPWLASALNDWRTDPTRHDDRVLASNGKSVSAQFVRLGWGDRAPVLIMLEDADALAQQAQQMKLAALGRLSASIAHEIRNPLNAISNAAQLLEESPDLGEDDHALNAIVRRNAGRIESIVRDVLSLSRPAPSAPIALDLHAELLSVFEQFRESGLSEHCELDLSGVDPALQVMVDPNHLRRILTNLWENSCEHATTQPVRLTVTARQTEDSVAMKLTDNGPGVSAADAEHIFEPFFTTRAAGTGLGLFLAKELARHNGGQLTLEPSREGACFRLQLPARMTDAGEPAYP</sequence>
<dbReference type="SMART" id="SM00388">
    <property type="entry name" value="HisKA"/>
    <property type="match status" value="1"/>
</dbReference>
<dbReference type="GO" id="GO:0000155">
    <property type="term" value="F:phosphorelay sensor kinase activity"/>
    <property type="evidence" value="ECO:0007669"/>
    <property type="project" value="InterPro"/>
</dbReference>
<dbReference type="RefSeq" id="WP_109718518.1">
    <property type="nucleotide sequence ID" value="NZ_QEQK01000001.1"/>
</dbReference>
<comment type="caution">
    <text evidence="6">The sequence shown here is derived from an EMBL/GenBank/DDBJ whole genome shotgun (WGS) entry which is preliminary data.</text>
</comment>
<dbReference type="CDD" id="cd00082">
    <property type="entry name" value="HisKA"/>
    <property type="match status" value="1"/>
</dbReference>
<dbReference type="SUPFAM" id="SSF55874">
    <property type="entry name" value="ATPase domain of HSP90 chaperone/DNA topoisomerase II/histidine kinase"/>
    <property type="match status" value="1"/>
</dbReference>
<dbReference type="Gene3D" id="3.30.565.10">
    <property type="entry name" value="Histidine kinase-like ATPase, C-terminal domain"/>
    <property type="match status" value="1"/>
</dbReference>
<keyword evidence="3" id="KW-0597">Phosphoprotein</keyword>
<dbReference type="InterPro" id="IPR003594">
    <property type="entry name" value="HATPase_dom"/>
</dbReference>
<dbReference type="SMART" id="SM00387">
    <property type="entry name" value="HATPase_c"/>
    <property type="match status" value="1"/>
</dbReference>
<feature type="transmembrane region" description="Helical" evidence="4">
    <location>
        <begin position="181"/>
        <end position="199"/>
    </location>
</feature>
<dbReference type="PROSITE" id="PS50109">
    <property type="entry name" value="HIS_KIN"/>
    <property type="match status" value="1"/>
</dbReference>
<evidence type="ECO:0000259" key="5">
    <source>
        <dbReference type="PROSITE" id="PS50109"/>
    </source>
</evidence>
<evidence type="ECO:0000256" key="4">
    <source>
        <dbReference type="SAM" id="Phobius"/>
    </source>
</evidence>
<dbReference type="InterPro" id="IPR003661">
    <property type="entry name" value="HisK_dim/P_dom"/>
</dbReference>
<dbReference type="CDD" id="cd00075">
    <property type="entry name" value="HATPase"/>
    <property type="match status" value="1"/>
</dbReference>